<evidence type="ECO:0000259" key="1">
    <source>
        <dbReference type="Pfam" id="PF23622"/>
    </source>
</evidence>
<name>A0A8R7V8I4_TRIUA</name>
<reference evidence="3" key="1">
    <citation type="journal article" date="2013" name="Nature">
        <title>Draft genome of the wheat A-genome progenitor Triticum urartu.</title>
        <authorList>
            <person name="Ling H.Q."/>
            <person name="Zhao S."/>
            <person name="Liu D."/>
            <person name="Wang J."/>
            <person name="Sun H."/>
            <person name="Zhang C."/>
            <person name="Fan H."/>
            <person name="Li D."/>
            <person name="Dong L."/>
            <person name="Tao Y."/>
            <person name="Gao C."/>
            <person name="Wu H."/>
            <person name="Li Y."/>
            <person name="Cui Y."/>
            <person name="Guo X."/>
            <person name="Zheng S."/>
            <person name="Wang B."/>
            <person name="Yu K."/>
            <person name="Liang Q."/>
            <person name="Yang W."/>
            <person name="Lou X."/>
            <person name="Chen J."/>
            <person name="Feng M."/>
            <person name="Jian J."/>
            <person name="Zhang X."/>
            <person name="Luo G."/>
            <person name="Jiang Y."/>
            <person name="Liu J."/>
            <person name="Wang Z."/>
            <person name="Sha Y."/>
            <person name="Zhang B."/>
            <person name="Wu H."/>
            <person name="Tang D."/>
            <person name="Shen Q."/>
            <person name="Xue P."/>
            <person name="Zou S."/>
            <person name="Wang X."/>
            <person name="Liu X."/>
            <person name="Wang F."/>
            <person name="Yang Y."/>
            <person name="An X."/>
            <person name="Dong Z."/>
            <person name="Zhang K."/>
            <person name="Zhang X."/>
            <person name="Luo M.C."/>
            <person name="Dvorak J."/>
            <person name="Tong Y."/>
            <person name="Wang J."/>
            <person name="Yang H."/>
            <person name="Li Z."/>
            <person name="Wang D."/>
            <person name="Zhang A."/>
            <person name="Wang J."/>
        </authorList>
    </citation>
    <scope>NUCLEOTIDE SEQUENCE</scope>
    <source>
        <strain evidence="3">cv. G1812</strain>
    </source>
</reference>
<reference evidence="2" key="3">
    <citation type="submission" date="2022-06" db="UniProtKB">
        <authorList>
            <consortium name="EnsemblPlants"/>
        </authorList>
    </citation>
    <scope>IDENTIFICATION</scope>
</reference>
<dbReference type="EnsemblPlants" id="TuG1812G0700005432.01.T01">
    <property type="protein sequence ID" value="TuG1812G0700005432.01.T01"/>
    <property type="gene ID" value="TuG1812G0700005432.01"/>
</dbReference>
<dbReference type="InterPro" id="IPR055357">
    <property type="entry name" value="LRR_At1g61320_AtMIF1"/>
</dbReference>
<dbReference type="Gramene" id="TuG1812G0700005432.01.T01">
    <property type="protein sequence ID" value="TuG1812G0700005432.01.T01"/>
    <property type="gene ID" value="TuG1812G0700005432.01"/>
</dbReference>
<proteinExistence type="predicted"/>
<sequence length="195" mass="22045">MENAEICFCASTFRRGSAVVLNGLPHVQNLTLKISVEVLEVYFIGHQIAVTCSRSSSIILAVYHKHDDKILYLVSLLRAAPFIEHLQVHFDGTCTMWFAYKGSSRQDIPRSEHKYLHLKNVHVTGFKATKGQLQLLLHVVENAPAIETVTVDTVQRRYDLLDPDEILPTLRSSALDIVRDPLSKRLPPDAKLYLL</sequence>
<dbReference type="PANTHER" id="PTHR34145:SF57">
    <property type="entry name" value="F-BOX DOMAIN-CONTAINING PROTEIN"/>
    <property type="match status" value="1"/>
</dbReference>
<accession>A0A8R7V8I4</accession>
<dbReference type="Proteomes" id="UP000015106">
    <property type="component" value="Chromosome 7"/>
</dbReference>
<evidence type="ECO:0000313" key="2">
    <source>
        <dbReference type="EnsemblPlants" id="TuG1812G0700005432.01.T01"/>
    </source>
</evidence>
<protein>
    <recommendedName>
        <fullName evidence="1">At1g61320/AtMIF1 LRR domain-containing protein</fullName>
    </recommendedName>
</protein>
<keyword evidence="3" id="KW-1185">Reference proteome</keyword>
<reference evidence="2" key="2">
    <citation type="submission" date="2018-03" db="EMBL/GenBank/DDBJ databases">
        <title>The Triticum urartu genome reveals the dynamic nature of wheat genome evolution.</title>
        <authorList>
            <person name="Ling H."/>
            <person name="Ma B."/>
            <person name="Shi X."/>
            <person name="Liu H."/>
            <person name="Dong L."/>
            <person name="Sun H."/>
            <person name="Cao Y."/>
            <person name="Gao Q."/>
            <person name="Zheng S."/>
            <person name="Li Y."/>
            <person name="Yu Y."/>
            <person name="Du H."/>
            <person name="Qi M."/>
            <person name="Li Y."/>
            <person name="Yu H."/>
            <person name="Cui Y."/>
            <person name="Wang N."/>
            <person name="Chen C."/>
            <person name="Wu H."/>
            <person name="Zhao Y."/>
            <person name="Zhang J."/>
            <person name="Li Y."/>
            <person name="Zhou W."/>
            <person name="Zhang B."/>
            <person name="Hu W."/>
            <person name="Eijk M."/>
            <person name="Tang J."/>
            <person name="Witsenboer H."/>
            <person name="Zhao S."/>
            <person name="Li Z."/>
            <person name="Zhang A."/>
            <person name="Wang D."/>
            <person name="Liang C."/>
        </authorList>
    </citation>
    <scope>NUCLEOTIDE SEQUENCE [LARGE SCALE GENOMIC DNA]</scope>
    <source>
        <strain evidence="2">cv. G1812</strain>
    </source>
</reference>
<evidence type="ECO:0000313" key="3">
    <source>
        <dbReference type="Proteomes" id="UP000015106"/>
    </source>
</evidence>
<feature type="domain" description="At1g61320/AtMIF1 LRR" evidence="1">
    <location>
        <begin position="20"/>
        <end position="157"/>
    </location>
</feature>
<dbReference type="Pfam" id="PF23622">
    <property type="entry name" value="LRR_At1g61320_AtMIF1"/>
    <property type="match status" value="1"/>
</dbReference>
<dbReference type="InterPro" id="IPR053772">
    <property type="entry name" value="At1g61320/At1g61330-like"/>
</dbReference>
<dbReference type="PANTHER" id="PTHR34145">
    <property type="entry name" value="OS02G0105600 PROTEIN"/>
    <property type="match status" value="1"/>
</dbReference>
<organism evidence="2 3">
    <name type="scientific">Triticum urartu</name>
    <name type="common">Red wild einkorn</name>
    <name type="synonym">Crithodium urartu</name>
    <dbReference type="NCBI Taxonomy" id="4572"/>
    <lineage>
        <taxon>Eukaryota</taxon>
        <taxon>Viridiplantae</taxon>
        <taxon>Streptophyta</taxon>
        <taxon>Embryophyta</taxon>
        <taxon>Tracheophyta</taxon>
        <taxon>Spermatophyta</taxon>
        <taxon>Magnoliopsida</taxon>
        <taxon>Liliopsida</taxon>
        <taxon>Poales</taxon>
        <taxon>Poaceae</taxon>
        <taxon>BOP clade</taxon>
        <taxon>Pooideae</taxon>
        <taxon>Triticodae</taxon>
        <taxon>Triticeae</taxon>
        <taxon>Triticinae</taxon>
        <taxon>Triticum</taxon>
    </lineage>
</organism>
<dbReference type="AlphaFoldDB" id="A0A8R7V8I4"/>